<evidence type="ECO:0000313" key="14">
    <source>
        <dbReference type="EnsemblMetazoa" id="PPAI001559-PA"/>
    </source>
</evidence>
<protein>
    <recommendedName>
        <fullName evidence="12">Scavenger receptor class B member 1</fullName>
    </recommendedName>
    <alternativeName>
        <fullName evidence="13">SR-BI</fullName>
    </alternativeName>
</protein>
<proteinExistence type="inferred from homology"/>
<evidence type="ECO:0000256" key="6">
    <source>
        <dbReference type="ARBA" id="ARBA00022692"/>
    </source>
</evidence>
<evidence type="ECO:0000256" key="8">
    <source>
        <dbReference type="ARBA" id="ARBA00023136"/>
    </source>
</evidence>
<keyword evidence="11" id="KW-0325">Glycoprotein</keyword>
<dbReference type="EnsemblMetazoa" id="PPAI001559-RA">
    <property type="protein sequence ID" value="PPAI001559-PA"/>
    <property type="gene ID" value="PPAI001559"/>
</dbReference>
<keyword evidence="15" id="KW-1185">Reference proteome</keyword>
<evidence type="ECO:0000256" key="1">
    <source>
        <dbReference type="ARBA" id="ARBA00003156"/>
    </source>
</evidence>
<dbReference type="VEuPathDB" id="VectorBase:PPAPM1_011609"/>
<dbReference type="Proteomes" id="UP000092462">
    <property type="component" value="Unassembled WGS sequence"/>
</dbReference>
<evidence type="ECO:0000256" key="5">
    <source>
        <dbReference type="ARBA" id="ARBA00022475"/>
    </source>
</evidence>
<evidence type="ECO:0000256" key="7">
    <source>
        <dbReference type="ARBA" id="ARBA00022989"/>
    </source>
</evidence>
<evidence type="ECO:0000256" key="3">
    <source>
        <dbReference type="ARBA" id="ARBA00004651"/>
    </source>
</evidence>
<keyword evidence="7" id="KW-1133">Transmembrane helix</keyword>
<dbReference type="PANTHER" id="PTHR11923:SF110">
    <property type="entry name" value="SCAVENGER RECEPTOR CLASS B MEMBER 1"/>
    <property type="match status" value="1"/>
</dbReference>
<evidence type="ECO:0000256" key="10">
    <source>
        <dbReference type="ARBA" id="ARBA00023170"/>
    </source>
</evidence>
<dbReference type="Pfam" id="PF01130">
    <property type="entry name" value="CD36"/>
    <property type="match status" value="2"/>
</dbReference>
<keyword evidence="9" id="KW-1015">Disulfide bond</keyword>
<sequence length="366" mass="41579">MTSFFVKIHDYLSSLKRNRFVIAFALCLLVLGVLVTFGFSALVRLVIDHQVALRPGGQSFGWWSKPPVEPFIRLYVYNVTNADEFLNNGSKPILDELGPYVYLQKWEKVDIVENDNGTLSFNAKRVYIFNEELSGGSEDDVVIVPNIPMLSATSQSKHAASIEYYISTDLFLIEQKLPYEEFGLMYGKNSTSRDRVTIWSGVDDIGRYGIIDKYNGFSHLPHWSEERCNRLNGSDGSIFPPHISKNTTLFVYEKDLCRLLPLTFEKEVDTRNNVPGYRFTPTEDVFASVEKNPDNMCYCPAGPPCAPHGFFNVSACQFDSPILLSFPHFYMADQSYREAVEGISPPEKEKHQLYIDVQPSIGRTLN</sequence>
<keyword evidence="8" id="KW-0472">Membrane</keyword>
<dbReference type="AlphaFoldDB" id="A0A1B0D2I6"/>
<dbReference type="EMBL" id="AJVK01010639">
    <property type="status" value="NOT_ANNOTATED_CDS"/>
    <property type="molecule type" value="Genomic_DNA"/>
</dbReference>
<dbReference type="GO" id="GO:0005901">
    <property type="term" value="C:caveola"/>
    <property type="evidence" value="ECO:0007669"/>
    <property type="project" value="UniProtKB-SubCell"/>
</dbReference>
<dbReference type="EMBL" id="AJVK01010642">
    <property type="status" value="NOT_ANNOTATED_CDS"/>
    <property type="molecule type" value="Genomic_DNA"/>
</dbReference>
<evidence type="ECO:0000256" key="4">
    <source>
        <dbReference type="ARBA" id="ARBA00010532"/>
    </source>
</evidence>
<reference evidence="14" key="1">
    <citation type="submission" date="2022-08" db="UniProtKB">
        <authorList>
            <consortium name="EnsemblMetazoa"/>
        </authorList>
    </citation>
    <scope>IDENTIFICATION</scope>
    <source>
        <strain evidence="14">Israel</strain>
    </source>
</reference>
<evidence type="ECO:0000256" key="13">
    <source>
        <dbReference type="ARBA" id="ARBA00042244"/>
    </source>
</evidence>
<dbReference type="GO" id="GO:0005737">
    <property type="term" value="C:cytoplasm"/>
    <property type="evidence" value="ECO:0007669"/>
    <property type="project" value="TreeGrafter"/>
</dbReference>
<name>A0A1B0D2I6_PHLPP</name>
<evidence type="ECO:0000313" key="15">
    <source>
        <dbReference type="Proteomes" id="UP000092462"/>
    </source>
</evidence>
<dbReference type="EMBL" id="AJVK01010641">
    <property type="status" value="NOT_ANNOTATED_CDS"/>
    <property type="molecule type" value="Genomic_DNA"/>
</dbReference>
<evidence type="ECO:0000256" key="11">
    <source>
        <dbReference type="ARBA" id="ARBA00023180"/>
    </source>
</evidence>
<dbReference type="VEuPathDB" id="VectorBase:PPAI001559"/>
<dbReference type="EMBL" id="AJVK01010643">
    <property type="status" value="NOT_ANNOTATED_CDS"/>
    <property type="molecule type" value="Genomic_DNA"/>
</dbReference>
<evidence type="ECO:0000256" key="9">
    <source>
        <dbReference type="ARBA" id="ARBA00023157"/>
    </source>
</evidence>
<accession>A0A1B0D2I6</accession>
<dbReference type="PRINTS" id="PR01609">
    <property type="entry name" value="CD36FAMILY"/>
</dbReference>
<dbReference type="InterPro" id="IPR002159">
    <property type="entry name" value="CD36_fam"/>
</dbReference>
<keyword evidence="6" id="KW-0812">Transmembrane</keyword>
<keyword evidence="5" id="KW-1003">Cell membrane</keyword>
<dbReference type="GO" id="GO:0005044">
    <property type="term" value="F:scavenger receptor activity"/>
    <property type="evidence" value="ECO:0007669"/>
    <property type="project" value="TreeGrafter"/>
</dbReference>
<dbReference type="EMBL" id="AJVK01010640">
    <property type="status" value="NOT_ANNOTATED_CDS"/>
    <property type="molecule type" value="Genomic_DNA"/>
</dbReference>
<comment type="similarity">
    <text evidence="4">Belongs to the CD36 family.</text>
</comment>
<organism evidence="14 15">
    <name type="scientific">Phlebotomus papatasi</name>
    <name type="common">Sandfly</name>
    <dbReference type="NCBI Taxonomy" id="29031"/>
    <lineage>
        <taxon>Eukaryota</taxon>
        <taxon>Metazoa</taxon>
        <taxon>Ecdysozoa</taxon>
        <taxon>Arthropoda</taxon>
        <taxon>Hexapoda</taxon>
        <taxon>Insecta</taxon>
        <taxon>Pterygota</taxon>
        <taxon>Neoptera</taxon>
        <taxon>Endopterygota</taxon>
        <taxon>Diptera</taxon>
        <taxon>Nematocera</taxon>
        <taxon>Psychodoidea</taxon>
        <taxon>Psychodidae</taxon>
        <taxon>Phlebotomus</taxon>
        <taxon>Phlebotomus</taxon>
    </lineage>
</organism>
<evidence type="ECO:0000256" key="12">
    <source>
        <dbReference type="ARBA" id="ARBA00040821"/>
    </source>
</evidence>
<comment type="subcellular location">
    <subcellularLocation>
        <location evidence="3">Cell membrane</location>
        <topology evidence="3">Multi-pass membrane protein</topology>
    </subcellularLocation>
    <subcellularLocation>
        <location evidence="2">Membrane</location>
        <location evidence="2">Caveola</location>
        <topology evidence="2">Multi-pass membrane protein</topology>
    </subcellularLocation>
</comment>
<evidence type="ECO:0000256" key="2">
    <source>
        <dbReference type="ARBA" id="ARBA00004189"/>
    </source>
</evidence>
<dbReference type="PANTHER" id="PTHR11923">
    <property type="entry name" value="SCAVENGER RECEPTOR CLASS B TYPE-1 SR-B1"/>
    <property type="match status" value="1"/>
</dbReference>
<comment type="function">
    <text evidence="1">Plays an olfactory role that is not restricted to pheromone sensitivity.</text>
</comment>
<keyword evidence="10" id="KW-0675">Receptor</keyword>